<reference evidence="1" key="1">
    <citation type="submission" date="2018-02" db="EMBL/GenBank/DDBJ databases">
        <title>Rhizophora mucronata_Transcriptome.</title>
        <authorList>
            <person name="Meera S.P."/>
            <person name="Sreeshan A."/>
            <person name="Augustine A."/>
        </authorList>
    </citation>
    <scope>NUCLEOTIDE SEQUENCE</scope>
    <source>
        <tissue evidence="1">Leaf</tissue>
    </source>
</reference>
<dbReference type="EMBL" id="GGEC01063126">
    <property type="protein sequence ID" value="MBX43610.1"/>
    <property type="molecule type" value="Transcribed_RNA"/>
</dbReference>
<proteinExistence type="predicted"/>
<evidence type="ECO:0000313" key="1">
    <source>
        <dbReference type="EMBL" id="MBX43610.1"/>
    </source>
</evidence>
<protein>
    <submittedName>
        <fullName evidence="1">Uncharacterized protein</fullName>
    </submittedName>
</protein>
<accession>A0A2P2NMG0</accession>
<organism evidence="1">
    <name type="scientific">Rhizophora mucronata</name>
    <name type="common">Asiatic mangrove</name>
    <dbReference type="NCBI Taxonomy" id="61149"/>
    <lineage>
        <taxon>Eukaryota</taxon>
        <taxon>Viridiplantae</taxon>
        <taxon>Streptophyta</taxon>
        <taxon>Embryophyta</taxon>
        <taxon>Tracheophyta</taxon>
        <taxon>Spermatophyta</taxon>
        <taxon>Magnoliopsida</taxon>
        <taxon>eudicotyledons</taxon>
        <taxon>Gunneridae</taxon>
        <taxon>Pentapetalae</taxon>
        <taxon>rosids</taxon>
        <taxon>fabids</taxon>
        <taxon>Malpighiales</taxon>
        <taxon>Rhizophoraceae</taxon>
        <taxon>Rhizophora</taxon>
    </lineage>
</organism>
<name>A0A2P2NMG0_RHIMU</name>
<dbReference type="AlphaFoldDB" id="A0A2P2NMG0"/>
<sequence>MMLLSYLICRHNDIGVILCLSTVTHTLHNLIYVVFVSQFLCWKLFT</sequence>